<organism evidence="3 4">
    <name type="scientific">Daphnia galeata</name>
    <dbReference type="NCBI Taxonomy" id="27404"/>
    <lineage>
        <taxon>Eukaryota</taxon>
        <taxon>Metazoa</taxon>
        <taxon>Ecdysozoa</taxon>
        <taxon>Arthropoda</taxon>
        <taxon>Crustacea</taxon>
        <taxon>Branchiopoda</taxon>
        <taxon>Diplostraca</taxon>
        <taxon>Cladocera</taxon>
        <taxon>Anomopoda</taxon>
        <taxon>Daphniidae</taxon>
        <taxon>Daphnia</taxon>
    </lineage>
</organism>
<feature type="region of interest" description="Disordered" evidence="1">
    <location>
        <begin position="87"/>
        <end position="129"/>
    </location>
</feature>
<reference evidence="3" key="1">
    <citation type="submission" date="2021-11" db="EMBL/GenBank/DDBJ databases">
        <authorList>
            <person name="Schell T."/>
        </authorList>
    </citation>
    <scope>NUCLEOTIDE SEQUENCE</scope>
    <source>
        <strain evidence="3">M5</strain>
    </source>
</reference>
<gene>
    <name evidence="3" type="ORF">DGAL_LOCUS15383</name>
</gene>
<evidence type="ECO:0008006" key="5">
    <source>
        <dbReference type="Google" id="ProtNLM"/>
    </source>
</evidence>
<evidence type="ECO:0000256" key="1">
    <source>
        <dbReference type="SAM" id="MobiDB-lite"/>
    </source>
</evidence>
<sequence>MRPSAKKQLLVILMVQCSWFLTRIESGRVGHAAMTEEEKQSAFEQLLGKTSRLRMAAGGSSQQTLFEATTLQPPTIAAATMSTAMPIMLSDEEAKRHDRRHAVHQPKKHNKKDHSKRQHHAGDTKYSAD</sequence>
<evidence type="ECO:0000313" key="4">
    <source>
        <dbReference type="Proteomes" id="UP000789390"/>
    </source>
</evidence>
<dbReference type="EMBL" id="CAKKLH010000316">
    <property type="protein sequence ID" value="CAH0111729.1"/>
    <property type="molecule type" value="Genomic_DNA"/>
</dbReference>
<feature type="signal peptide" evidence="2">
    <location>
        <begin position="1"/>
        <end position="26"/>
    </location>
</feature>
<feature type="compositionally biased region" description="Basic and acidic residues" evidence="1">
    <location>
        <begin position="120"/>
        <end position="129"/>
    </location>
</feature>
<keyword evidence="2" id="KW-0732">Signal</keyword>
<evidence type="ECO:0000313" key="3">
    <source>
        <dbReference type="EMBL" id="CAH0111729.1"/>
    </source>
</evidence>
<dbReference type="AlphaFoldDB" id="A0A8J2RZ40"/>
<comment type="caution">
    <text evidence="3">The sequence shown here is derived from an EMBL/GenBank/DDBJ whole genome shotgun (WGS) entry which is preliminary data.</text>
</comment>
<protein>
    <recommendedName>
        <fullName evidence="5">Secreted protein</fullName>
    </recommendedName>
</protein>
<proteinExistence type="predicted"/>
<accession>A0A8J2RZ40</accession>
<evidence type="ECO:0000256" key="2">
    <source>
        <dbReference type="SAM" id="SignalP"/>
    </source>
</evidence>
<name>A0A8J2RZ40_9CRUS</name>
<feature type="compositionally biased region" description="Basic residues" evidence="1">
    <location>
        <begin position="97"/>
        <end position="119"/>
    </location>
</feature>
<dbReference type="Proteomes" id="UP000789390">
    <property type="component" value="Unassembled WGS sequence"/>
</dbReference>
<keyword evidence="4" id="KW-1185">Reference proteome</keyword>
<feature type="chain" id="PRO_5035144360" description="Secreted protein" evidence="2">
    <location>
        <begin position="27"/>
        <end position="129"/>
    </location>
</feature>